<evidence type="ECO:0000313" key="1">
    <source>
        <dbReference type="EMBL" id="AJD82065.1"/>
    </source>
</evidence>
<proteinExistence type="predicted"/>
<protein>
    <submittedName>
        <fullName evidence="1">Uncharacterized protein</fullName>
    </submittedName>
</protein>
<name>A0A0B5A315_9CAUD</name>
<gene>
    <name evidence="1" type="ORF">YenMTG1_255</name>
</gene>
<organism evidence="1 2">
    <name type="scientific">Yersinia phage vB_YenM_TG1</name>
    <dbReference type="NCBI Taxonomy" id="1589265"/>
    <lineage>
        <taxon>Viruses</taxon>
        <taxon>Duplodnaviria</taxon>
        <taxon>Heunggongvirae</taxon>
        <taxon>Uroviricota</taxon>
        <taxon>Caudoviricetes</taxon>
        <taxon>Pantevenvirales</taxon>
        <taxon>Straboviridae</taxon>
        <taxon>Tevenvirinae</taxon>
        <taxon>Tegunavirus</taxon>
        <taxon>Tegunavirus yenmtg1</taxon>
    </lineage>
</organism>
<dbReference type="GeneID" id="26627579"/>
<reference evidence="1 2" key="1">
    <citation type="submission" date="2014-11" db="EMBL/GenBank/DDBJ databases">
        <title>Complete genome sequence of vB_YenM_TG1, a broad host range bacteriophage which infects Yersinia enterocolitica.</title>
        <authorList>
            <person name="Leon-Velarde C.G."/>
            <person name="Kropinski A.M."/>
            <person name="Chen S."/>
            <person name="Griffiths M.W."/>
            <person name="Odumeru J.A."/>
        </authorList>
    </citation>
    <scope>NUCLEOTIDE SEQUENCE [LARGE SCALE GENOMIC DNA]</scope>
</reference>
<dbReference type="KEGG" id="vg:26627579"/>
<dbReference type="EMBL" id="KP202158">
    <property type="protein sequence ID" value="AJD82065.1"/>
    <property type="molecule type" value="Genomic_DNA"/>
</dbReference>
<sequence>MSHNLEQVIEAQRLRESQINIVKMIKDSNDSQINLYNVGEAFLDQKLEMYNTPTK</sequence>
<dbReference type="RefSeq" id="YP_009200516.1">
    <property type="nucleotide sequence ID" value="NC_028820.1"/>
</dbReference>
<keyword evidence="2" id="KW-1185">Reference proteome</keyword>
<evidence type="ECO:0000313" key="2">
    <source>
        <dbReference type="Proteomes" id="UP000031805"/>
    </source>
</evidence>
<accession>A0A0B5A315</accession>
<dbReference type="Proteomes" id="UP000031805">
    <property type="component" value="Segment"/>
</dbReference>